<dbReference type="PANTHER" id="PTHR19303">
    <property type="entry name" value="TRANSPOSON"/>
    <property type="match status" value="1"/>
</dbReference>
<protein>
    <recommendedName>
        <fullName evidence="3">HTH CENPB-type domain-containing protein</fullName>
    </recommendedName>
</protein>
<reference evidence="4" key="1">
    <citation type="submission" date="2022-03" db="EMBL/GenBank/DDBJ databases">
        <authorList>
            <person name="Sayadi A."/>
        </authorList>
    </citation>
    <scope>NUCLEOTIDE SEQUENCE</scope>
</reference>
<feature type="compositionally biased region" description="Basic residues" evidence="2">
    <location>
        <begin position="523"/>
        <end position="538"/>
    </location>
</feature>
<comment type="caution">
    <text evidence="4">The sequence shown here is derived from an EMBL/GenBank/DDBJ whole genome shotgun (WGS) entry which is preliminary data.</text>
</comment>
<dbReference type="InterPro" id="IPR050863">
    <property type="entry name" value="CenT-Element_Derived"/>
</dbReference>
<dbReference type="GO" id="GO:0005634">
    <property type="term" value="C:nucleus"/>
    <property type="evidence" value="ECO:0007669"/>
    <property type="project" value="TreeGrafter"/>
</dbReference>
<dbReference type="AlphaFoldDB" id="A0A9P0JMS8"/>
<evidence type="ECO:0000313" key="5">
    <source>
        <dbReference type="Proteomes" id="UP001152888"/>
    </source>
</evidence>
<dbReference type="OrthoDB" id="6779830at2759"/>
<evidence type="ECO:0000256" key="2">
    <source>
        <dbReference type="SAM" id="MobiDB-lite"/>
    </source>
</evidence>
<accession>A0A9P0JMS8</accession>
<gene>
    <name evidence="4" type="ORF">ACAOBT_LOCUS1549</name>
</gene>
<organism evidence="4 5">
    <name type="scientific">Acanthoscelides obtectus</name>
    <name type="common">Bean weevil</name>
    <name type="synonym">Bruchus obtectus</name>
    <dbReference type="NCBI Taxonomy" id="200917"/>
    <lineage>
        <taxon>Eukaryota</taxon>
        <taxon>Metazoa</taxon>
        <taxon>Ecdysozoa</taxon>
        <taxon>Arthropoda</taxon>
        <taxon>Hexapoda</taxon>
        <taxon>Insecta</taxon>
        <taxon>Pterygota</taxon>
        <taxon>Neoptera</taxon>
        <taxon>Endopterygota</taxon>
        <taxon>Coleoptera</taxon>
        <taxon>Polyphaga</taxon>
        <taxon>Cucujiformia</taxon>
        <taxon>Chrysomeloidea</taxon>
        <taxon>Chrysomelidae</taxon>
        <taxon>Bruchinae</taxon>
        <taxon>Bruchini</taxon>
        <taxon>Acanthoscelides</taxon>
    </lineage>
</organism>
<evidence type="ECO:0000313" key="4">
    <source>
        <dbReference type="EMBL" id="CAH1956420.1"/>
    </source>
</evidence>
<keyword evidence="5" id="KW-1185">Reference proteome</keyword>
<name>A0A9P0JMS8_ACAOB</name>
<dbReference type="InterPro" id="IPR006600">
    <property type="entry name" value="HTH_CenpB_DNA-bd_dom"/>
</dbReference>
<dbReference type="PANTHER" id="PTHR19303:SF74">
    <property type="entry name" value="POGO TRANSPOSABLE ELEMENT WITH KRAB DOMAIN"/>
    <property type="match status" value="1"/>
</dbReference>
<sequence>MQQDFWVADSKYDVSLSQSQSGFRKNHSTVTALVDICDDYLRAIDNSCVTTTVLLDLRKAFDCLNHKMLLAKLHFLDAEYLQKKIISEGQNRLVRHIKETQKSGFPLTRDDLRTIAYKFAVQLGLKHKFNYELQKAGYVWLHLFLTRHPQVSVRKAESLSLARCAAMSRKVVIDYFKVLQSVLEEDNLLKNPNNIFNMDESGLQLNSSSKTEKGETVTNVACCNAEVTFLPPVAIMKGKNLKHELYDNMPPGSQLFLSEKSAYMNSDLFLRWLKTHFVPRKPEATTLHLLDGHTSHSSSVEMLQYAKEHNIILLCFPSHCTHYLQPLHQSVFNKSLKSAFYKSCQLWLKQHAGRRITRYQFGELPSDCWGKSAKPENAPSGFRATGIYPFNLDIIPDYAFSIADHLGANEMSRSHHEERQNRDTTPSPMPQVEGGVPLLPSEEPNEIENETPSKLLQELSPVPKLRIESTKKRSKSIANILTSVNFLESKKNTQKNKQTSKKNNNLKNMPSTSSGKRANFGNKRAKSRTKIRKRTKRDQKPLRIRKFHPLIVIHQETRTMISVLFVESSEKTTNYGLDASYMAILPSIMWPSLLNTIAEMAHI</sequence>
<dbReference type="PROSITE" id="PS51253">
    <property type="entry name" value="HTH_CENPB"/>
    <property type="match status" value="1"/>
</dbReference>
<dbReference type="EMBL" id="CAKOFQ010006665">
    <property type="protein sequence ID" value="CAH1956420.1"/>
    <property type="molecule type" value="Genomic_DNA"/>
</dbReference>
<dbReference type="InterPro" id="IPR004875">
    <property type="entry name" value="DDE_SF_endonuclease_dom"/>
</dbReference>
<feature type="compositionally biased region" description="Basic and acidic residues" evidence="2">
    <location>
        <begin position="412"/>
        <end position="422"/>
    </location>
</feature>
<keyword evidence="1" id="KW-0238">DNA-binding</keyword>
<dbReference type="Pfam" id="PF03184">
    <property type="entry name" value="DDE_1"/>
    <property type="match status" value="1"/>
</dbReference>
<dbReference type="Proteomes" id="UP001152888">
    <property type="component" value="Unassembled WGS sequence"/>
</dbReference>
<feature type="region of interest" description="Disordered" evidence="2">
    <location>
        <begin position="411"/>
        <end position="457"/>
    </location>
</feature>
<evidence type="ECO:0000259" key="3">
    <source>
        <dbReference type="PROSITE" id="PS51253"/>
    </source>
</evidence>
<evidence type="ECO:0000256" key="1">
    <source>
        <dbReference type="ARBA" id="ARBA00023125"/>
    </source>
</evidence>
<feature type="region of interest" description="Disordered" evidence="2">
    <location>
        <begin position="489"/>
        <end position="538"/>
    </location>
</feature>
<dbReference type="GO" id="GO:0003677">
    <property type="term" value="F:DNA binding"/>
    <property type="evidence" value="ECO:0007669"/>
    <property type="project" value="UniProtKB-KW"/>
</dbReference>
<feature type="domain" description="HTH CENPB-type" evidence="3">
    <location>
        <begin position="77"/>
        <end position="154"/>
    </location>
</feature>
<proteinExistence type="predicted"/>